<dbReference type="Proteomes" id="UP000654123">
    <property type="component" value="Unassembled WGS sequence"/>
</dbReference>
<dbReference type="RefSeq" id="WP_189534017.1">
    <property type="nucleotide sequence ID" value="NZ_BMSV01000005.1"/>
</dbReference>
<dbReference type="AlphaFoldDB" id="A0A918EMC5"/>
<accession>A0A918EMC5</accession>
<dbReference type="InterPro" id="IPR009097">
    <property type="entry name" value="Cyclic_Pdiesterase"/>
</dbReference>
<evidence type="ECO:0000313" key="1">
    <source>
        <dbReference type="EMBL" id="GGQ09998.1"/>
    </source>
</evidence>
<dbReference type="Pfam" id="PF13563">
    <property type="entry name" value="2_5_RNA_ligase2"/>
    <property type="match status" value="1"/>
</dbReference>
<gene>
    <name evidence="1" type="ORF">GCM10010249_30840</name>
</gene>
<evidence type="ECO:0008006" key="3">
    <source>
        <dbReference type="Google" id="ProtNLM"/>
    </source>
</evidence>
<reference evidence="1" key="2">
    <citation type="submission" date="2020-09" db="EMBL/GenBank/DDBJ databases">
        <authorList>
            <person name="Sun Q."/>
            <person name="Ohkuma M."/>
        </authorList>
    </citation>
    <scope>NUCLEOTIDE SEQUENCE</scope>
    <source>
        <strain evidence="1">JCM 4335</strain>
    </source>
</reference>
<keyword evidence="2" id="KW-1185">Reference proteome</keyword>
<proteinExistence type="predicted"/>
<evidence type="ECO:0000313" key="2">
    <source>
        <dbReference type="Proteomes" id="UP000654123"/>
    </source>
</evidence>
<comment type="caution">
    <text evidence="1">The sequence shown here is derived from an EMBL/GenBank/DDBJ whole genome shotgun (WGS) entry which is preliminary data.</text>
</comment>
<reference evidence="1" key="1">
    <citation type="journal article" date="2014" name="Int. J. Syst. Evol. Microbiol.">
        <title>Complete genome sequence of Corynebacterium casei LMG S-19264T (=DSM 44701T), isolated from a smear-ripened cheese.</title>
        <authorList>
            <consortium name="US DOE Joint Genome Institute (JGI-PGF)"/>
            <person name="Walter F."/>
            <person name="Albersmeier A."/>
            <person name="Kalinowski J."/>
            <person name="Ruckert C."/>
        </authorList>
    </citation>
    <scope>NUCLEOTIDE SEQUENCE</scope>
    <source>
        <strain evidence="1">JCM 4335</strain>
    </source>
</reference>
<dbReference type="EMBL" id="BMSV01000005">
    <property type="protein sequence ID" value="GGQ09998.1"/>
    <property type="molecule type" value="Genomic_DNA"/>
</dbReference>
<protein>
    <recommendedName>
        <fullName evidence="3">2'-5' RNA ligase</fullName>
    </recommendedName>
</protein>
<dbReference type="Gene3D" id="3.90.1140.10">
    <property type="entry name" value="Cyclic phosphodiesterase"/>
    <property type="match status" value="1"/>
</dbReference>
<dbReference type="SUPFAM" id="SSF55144">
    <property type="entry name" value="LigT-like"/>
    <property type="match status" value="1"/>
</dbReference>
<name>A0A918EMC5_9ACTN</name>
<organism evidence="1 2">
    <name type="scientific">Streptomyces roseolilacinus</name>
    <dbReference type="NCBI Taxonomy" id="66904"/>
    <lineage>
        <taxon>Bacteria</taxon>
        <taxon>Bacillati</taxon>
        <taxon>Actinomycetota</taxon>
        <taxon>Actinomycetes</taxon>
        <taxon>Kitasatosporales</taxon>
        <taxon>Streptomycetaceae</taxon>
        <taxon>Streptomyces</taxon>
    </lineage>
</organism>
<sequence>MHSVELLPDEATERAVRDVWSRLMRAGLPSQATHRHPTNRPHLTLATSDTLTPGVRARLDEALAVLPIPLVLRGTVRFTGRTRVLAWAVRRDDALLRLHEAVWRALGDTPTGGGLNPLHDPARWSPHITLGRGRDVVWPVADDGLLPAAPGAPPGVLVGRWVGARTYDSTTRTTARLGPRT</sequence>